<dbReference type="Gene3D" id="3.40.50.10490">
    <property type="entry name" value="Glucose-6-phosphate isomerase like protein, domain 1"/>
    <property type="match status" value="1"/>
</dbReference>
<accession>A0AAU7XH72</accession>
<proteinExistence type="inferred from homology"/>
<dbReference type="KEGG" id="mflg:ABS361_07500"/>
<dbReference type="InterPro" id="IPR046348">
    <property type="entry name" value="SIS_dom_sf"/>
</dbReference>
<comment type="similarity">
    <text evidence="1">Belongs to the SIS family. PHI subfamily.</text>
</comment>
<dbReference type="AlphaFoldDB" id="A0AAU7XH72"/>
<reference evidence="3" key="1">
    <citation type="submission" date="2024-06" db="EMBL/GenBank/DDBJ databases">
        <title>Methylostella associata gen. nov., sp. nov., a novel Ancalomicrobiaceae-affiliated facultatively methylotrophic bacteria that feed on methanotrophs of the genus Methylococcus.</title>
        <authorList>
            <person name="Saltykova V."/>
            <person name="Danilova O.V."/>
            <person name="Oshkin I.Y."/>
            <person name="Belova S.E."/>
            <person name="Pimenov N.V."/>
            <person name="Dedysh S.N."/>
        </authorList>
    </citation>
    <scope>NUCLEOTIDE SEQUENCE</scope>
    <source>
        <strain evidence="3">S20</strain>
    </source>
</reference>
<name>A0AAU7XH72_9HYPH</name>
<sequence>MTTLYRAALDDLARVFDRIDEAAVTRAVEEIARAKRIALYGVGREGLQIKGFCMRLFHLGRQAAMVGDMTTPYLGTGDLLIVSAGPGHFSTVEALMGVARRDGARTLVVTAQPDGACPKAADIVLPVPAQTMADDMNAGQGAAPSVLPMGSLYEGAQYILFEVMILKLRDRLGVTPEAMRGNHTNLE</sequence>
<dbReference type="PANTHER" id="PTHR43443:SF1">
    <property type="entry name" value="3-HEXULOSE-6-PHOSPHATE ISOMERASE"/>
    <property type="match status" value="1"/>
</dbReference>
<feature type="domain" description="SIS" evidence="2">
    <location>
        <begin position="27"/>
        <end position="174"/>
    </location>
</feature>
<dbReference type="EMBL" id="CP158568">
    <property type="protein sequence ID" value="XBY46069.1"/>
    <property type="molecule type" value="Genomic_DNA"/>
</dbReference>
<dbReference type="PROSITE" id="PS51464">
    <property type="entry name" value="SIS"/>
    <property type="match status" value="1"/>
</dbReference>
<evidence type="ECO:0000256" key="1">
    <source>
        <dbReference type="ARBA" id="ARBA00009235"/>
    </source>
</evidence>
<protein>
    <submittedName>
        <fullName evidence="3">SIS domain-containing protein</fullName>
    </submittedName>
</protein>
<dbReference type="Pfam" id="PF01380">
    <property type="entry name" value="SIS"/>
    <property type="match status" value="1"/>
</dbReference>
<dbReference type="RefSeq" id="WP_407051166.1">
    <property type="nucleotide sequence ID" value="NZ_CP158568.1"/>
</dbReference>
<dbReference type="CDD" id="cd05005">
    <property type="entry name" value="SIS_PHI"/>
    <property type="match status" value="1"/>
</dbReference>
<evidence type="ECO:0000313" key="3">
    <source>
        <dbReference type="EMBL" id="XBY46069.1"/>
    </source>
</evidence>
<evidence type="ECO:0000259" key="2">
    <source>
        <dbReference type="PROSITE" id="PS51464"/>
    </source>
</evidence>
<gene>
    <name evidence="3" type="ORF">ABS361_07500</name>
</gene>
<organism evidence="3">
    <name type="scientific">Methyloraptor flagellatus</name>
    <dbReference type="NCBI Taxonomy" id="3162530"/>
    <lineage>
        <taxon>Bacteria</taxon>
        <taxon>Pseudomonadati</taxon>
        <taxon>Pseudomonadota</taxon>
        <taxon>Alphaproteobacteria</taxon>
        <taxon>Hyphomicrobiales</taxon>
        <taxon>Ancalomicrobiaceae</taxon>
        <taxon>Methyloraptor</taxon>
    </lineage>
</organism>
<dbReference type="GO" id="GO:0097367">
    <property type="term" value="F:carbohydrate derivative binding"/>
    <property type="evidence" value="ECO:0007669"/>
    <property type="project" value="InterPro"/>
</dbReference>
<dbReference type="InterPro" id="IPR001347">
    <property type="entry name" value="SIS_dom"/>
</dbReference>
<dbReference type="SUPFAM" id="SSF53697">
    <property type="entry name" value="SIS domain"/>
    <property type="match status" value="1"/>
</dbReference>
<dbReference type="GO" id="GO:0016853">
    <property type="term" value="F:isomerase activity"/>
    <property type="evidence" value="ECO:0007669"/>
    <property type="project" value="InterPro"/>
</dbReference>
<dbReference type="PANTHER" id="PTHR43443">
    <property type="entry name" value="3-HEXULOSE-6-PHOSPHATE ISOMERASE"/>
    <property type="match status" value="1"/>
</dbReference>
<dbReference type="InterPro" id="IPR017552">
    <property type="entry name" value="PHI/rmpB"/>
</dbReference>
<dbReference type="GO" id="GO:1901135">
    <property type="term" value="P:carbohydrate derivative metabolic process"/>
    <property type="evidence" value="ECO:0007669"/>
    <property type="project" value="InterPro"/>
</dbReference>